<reference evidence="2" key="1">
    <citation type="submission" date="2016-11" db="UniProtKB">
        <authorList>
            <consortium name="WormBaseParasite"/>
        </authorList>
    </citation>
    <scope>IDENTIFICATION</scope>
</reference>
<sequence>MRPTPPLFYMRFFKRRESLGQDPTKTQFQLMWSSGKSALKFIGFIIPVGILCLPSMDVQFDLLFFRHDKFRAYVEQYTRQSGSSKWTFNNQIRHFKTVRDYTTQGFVAKENVLKYKGID</sequence>
<proteinExistence type="predicted"/>
<organism evidence="1 2">
    <name type="scientific">Meloidogyne hapla</name>
    <name type="common">Root-knot nematode worm</name>
    <dbReference type="NCBI Taxonomy" id="6305"/>
    <lineage>
        <taxon>Eukaryota</taxon>
        <taxon>Metazoa</taxon>
        <taxon>Ecdysozoa</taxon>
        <taxon>Nematoda</taxon>
        <taxon>Chromadorea</taxon>
        <taxon>Rhabditida</taxon>
        <taxon>Tylenchina</taxon>
        <taxon>Tylenchomorpha</taxon>
        <taxon>Tylenchoidea</taxon>
        <taxon>Meloidogynidae</taxon>
        <taxon>Meloidogyninae</taxon>
        <taxon>Meloidogyne</taxon>
    </lineage>
</organism>
<dbReference type="AlphaFoldDB" id="A0A1I8B1E8"/>
<protein>
    <submittedName>
        <fullName evidence="2">Inhibitor_I29 domain-containing protein</fullName>
    </submittedName>
</protein>
<name>A0A1I8B1E8_MELHA</name>
<evidence type="ECO:0000313" key="2">
    <source>
        <dbReference type="WBParaSite" id="MhA1_Contig1245.frz3.gene7"/>
    </source>
</evidence>
<evidence type="ECO:0000313" key="1">
    <source>
        <dbReference type="Proteomes" id="UP000095281"/>
    </source>
</evidence>
<dbReference type="Proteomes" id="UP000095281">
    <property type="component" value="Unplaced"/>
</dbReference>
<keyword evidence="1" id="KW-1185">Reference proteome</keyword>
<dbReference type="WBParaSite" id="MhA1_Contig1245.frz3.gene7">
    <property type="protein sequence ID" value="MhA1_Contig1245.frz3.gene7"/>
    <property type="gene ID" value="MhA1_Contig1245.frz3.gene7"/>
</dbReference>
<accession>A0A1I8B1E8</accession>